<sequence>MDRKLLLQSPSEQSRLLHEVPEVIADVVEAELTFEDSPRKDKLGCLPELAPGTSELPSTDFKGNGTSCCPNGGKDPADCSSFGISVVFVSNNGMGAGMYKNP</sequence>
<dbReference type="EMBL" id="OIVN01001465">
    <property type="protein sequence ID" value="SPC94277.1"/>
    <property type="molecule type" value="Genomic_DNA"/>
</dbReference>
<name>A0A2N9FUE1_FAGSY</name>
<reference evidence="1" key="1">
    <citation type="submission" date="2018-02" db="EMBL/GenBank/DDBJ databases">
        <authorList>
            <person name="Cohen D.B."/>
            <person name="Kent A.D."/>
        </authorList>
    </citation>
    <scope>NUCLEOTIDE SEQUENCE</scope>
</reference>
<accession>A0A2N9FUE1</accession>
<protein>
    <submittedName>
        <fullName evidence="1">Uncharacterized protein</fullName>
    </submittedName>
</protein>
<evidence type="ECO:0000313" key="1">
    <source>
        <dbReference type="EMBL" id="SPC94277.1"/>
    </source>
</evidence>
<proteinExistence type="predicted"/>
<organism evidence="1">
    <name type="scientific">Fagus sylvatica</name>
    <name type="common">Beechnut</name>
    <dbReference type="NCBI Taxonomy" id="28930"/>
    <lineage>
        <taxon>Eukaryota</taxon>
        <taxon>Viridiplantae</taxon>
        <taxon>Streptophyta</taxon>
        <taxon>Embryophyta</taxon>
        <taxon>Tracheophyta</taxon>
        <taxon>Spermatophyta</taxon>
        <taxon>Magnoliopsida</taxon>
        <taxon>eudicotyledons</taxon>
        <taxon>Gunneridae</taxon>
        <taxon>Pentapetalae</taxon>
        <taxon>rosids</taxon>
        <taxon>fabids</taxon>
        <taxon>Fagales</taxon>
        <taxon>Fagaceae</taxon>
        <taxon>Fagus</taxon>
    </lineage>
</organism>
<gene>
    <name evidence="1" type="ORF">FSB_LOCUS22159</name>
</gene>
<dbReference type="AlphaFoldDB" id="A0A2N9FUE1"/>